<dbReference type="EMBL" id="WJXZ01000006">
    <property type="protein sequence ID" value="MRS61813.1"/>
    <property type="molecule type" value="Genomic_DNA"/>
</dbReference>
<keyword evidence="1" id="KW-1133">Transmembrane helix</keyword>
<sequence>MESASVTEFFEILNLLPFWALAFPAALLGALALDAVGDDNGKEGEPVHRKTVAQSTILVLASMLLGVIASGYAHDDQKLGLWASLAVAFTVGILGVFIVMAIKTIGKAFARRPESFLRKYWPFKWSPWEGKDKNNDNTP</sequence>
<feature type="transmembrane region" description="Helical" evidence="1">
    <location>
        <begin position="57"/>
        <end position="73"/>
    </location>
</feature>
<dbReference type="Proteomes" id="UP000441754">
    <property type="component" value="Unassembled WGS sequence"/>
</dbReference>
<organism evidence="2 3">
    <name type="scientific">Larkinella terrae</name>
    <dbReference type="NCBI Taxonomy" id="2025311"/>
    <lineage>
        <taxon>Bacteria</taxon>
        <taxon>Pseudomonadati</taxon>
        <taxon>Bacteroidota</taxon>
        <taxon>Cytophagia</taxon>
        <taxon>Cytophagales</taxon>
        <taxon>Spirosomataceae</taxon>
        <taxon>Larkinella</taxon>
    </lineage>
</organism>
<keyword evidence="1" id="KW-0472">Membrane</keyword>
<dbReference type="RefSeq" id="WP_154175205.1">
    <property type="nucleotide sequence ID" value="NZ_WJXZ01000006.1"/>
</dbReference>
<dbReference type="AlphaFoldDB" id="A0A7K0EIY8"/>
<accession>A0A7K0EIY8</accession>
<evidence type="ECO:0000313" key="3">
    <source>
        <dbReference type="Proteomes" id="UP000441754"/>
    </source>
</evidence>
<evidence type="ECO:0000313" key="2">
    <source>
        <dbReference type="EMBL" id="MRS61813.1"/>
    </source>
</evidence>
<dbReference type="OrthoDB" id="9929190at2"/>
<reference evidence="2 3" key="1">
    <citation type="journal article" date="2018" name="Antonie Van Leeuwenhoek">
        <title>Larkinella terrae sp. nov., isolated from soil on Jeju Island, South Korea.</title>
        <authorList>
            <person name="Ten L.N."/>
            <person name="Jeon J."/>
            <person name="Park S.J."/>
            <person name="Park S."/>
            <person name="Lee S.Y."/>
            <person name="Kim M.K."/>
            <person name="Jung H.Y."/>
        </authorList>
    </citation>
    <scope>NUCLEOTIDE SEQUENCE [LARGE SCALE GENOMIC DNA]</scope>
    <source>
        <strain evidence="2 3">KCTC 52001</strain>
    </source>
</reference>
<proteinExistence type="predicted"/>
<evidence type="ECO:0000256" key="1">
    <source>
        <dbReference type="SAM" id="Phobius"/>
    </source>
</evidence>
<name>A0A7K0EIY8_9BACT</name>
<keyword evidence="1" id="KW-0812">Transmembrane</keyword>
<feature type="transmembrane region" description="Helical" evidence="1">
    <location>
        <begin position="12"/>
        <end position="36"/>
    </location>
</feature>
<keyword evidence="3" id="KW-1185">Reference proteome</keyword>
<feature type="transmembrane region" description="Helical" evidence="1">
    <location>
        <begin position="79"/>
        <end position="102"/>
    </location>
</feature>
<gene>
    <name evidence="2" type="ORF">GJJ30_10985</name>
</gene>
<comment type="caution">
    <text evidence="2">The sequence shown here is derived from an EMBL/GenBank/DDBJ whole genome shotgun (WGS) entry which is preliminary data.</text>
</comment>
<protein>
    <submittedName>
        <fullName evidence="2">Uncharacterized protein</fullName>
    </submittedName>
</protein>